<dbReference type="KEGG" id="sle:sle_01100"/>
<organism evidence="2 3">
    <name type="scientific">Streptomyces leeuwenhoekii</name>
    <dbReference type="NCBI Taxonomy" id="1437453"/>
    <lineage>
        <taxon>Bacteria</taxon>
        <taxon>Bacillati</taxon>
        <taxon>Actinomycetota</taxon>
        <taxon>Actinomycetes</taxon>
        <taxon>Kitasatosporales</taxon>
        <taxon>Streptomycetaceae</taxon>
        <taxon>Streptomyces</taxon>
    </lineage>
</organism>
<keyword evidence="1" id="KW-0732">Signal</keyword>
<proteinExistence type="predicted"/>
<evidence type="ECO:0000313" key="2">
    <source>
        <dbReference type="EMBL" id="CQR59572.1"/>
    </source>
</evidence>
<name>A0A0F7VQ84_STRLW</name>
<evidence type="ECO:0008006" key="4">
    <source>
        <dbReference type="Google" id="ProtNLM"/>
    </source>
</evidence>
<sequence>MRIPRWITASLFTTAAAVSALALSSGFSLANNDSHHRDSVTTAGQYTTLCLNGGCAD</sequence>
<dbReference type="AlphaFoldDB" id="A0A0F7VQ84"/>
<evidence type="ECO:0000313" key="3">
    <source>
        <dbReference type="Proteomes" id="UP000035016"/>
    </source>
</evidence>
<dbReference type="EMBL" id="LN831790">
    <property type="protein sequence ID" value="CQR59572.1"/>
    <property type="molecule type" value="Genomic_DNA"/>
</dbReference>
<dbReference type="Proteomes" id="UP000035016">
    <property type="component" value="Chromosome Chromosome"/>
</dbReference>
<protein>
    <recommendedName>
        <fullName evidence="4">Secreted Protein</fullName>
    </recommendedName>
</protein>
<gene>
    <name evidence="2" type="primary">sle_01100</name>
</gene>
<feature type="chain" id="PRO_5002524339" description="Secreted Protein" evidence="1">
    <location>
        <begin position="31"/>
        <end position="57"/>
    </location>
</feature>
<accession>A0A0F7VQ84</accession>
<dbReference type="RefSeq" id="WP_157840681.1">
    <property type="nucleotide sequence ID" value="NZ_AZSD01000173.1"/>
</dbReference>
<evidence type="ECO:0000256" key="1">
    <source>
        <dbReference type="SAM" id="SignalP"/>
    </source>
</evidence>
<feature type="signal peptide" evidence="1">
    <location>
        <begin position="1"/>
        <end position="30"/>
    </location>
</feature>
<reference evidence="2 3" key="1">
    <citation type="submission" date="2015-02" db="EMBL/GenBank/DDBJ databases">
        <authorList>
            <person name="Gomez-Escribano P.J."/>
        </authorList>
    </citation>
    <scope>NUCLEOTIDE SEQUENCE [LARGE SCALE GENOMIC DNA]</scope>
    <source>
        <strain evidence="3">C34 (DSM 42122 / NRRL B-24963)</strain>
    </source>
</reference>